<evidence type="ECO:0000256" key="3">
    <source>
        <dbReference type="ARBA" id="ARBA00022801"/>
    </source>
</evidence>
<sequence length="287" mass="32426">MKINRLFLPGFLLLSIQLVFAQPQPPRLIVRGDDMGYSHAGNEALVKCYKEGIESSIEVIVPSPWFPEAVEMLKDIPDIDVGIHLALTSEWDNVKWRPVSASPSLRDADGYFFPMIYPNKNYPKRALVENDWKLEDVEKEFRAQIEMGLKKIPRISHISGHMGCTGMGDDVKTLVLKLAKEYNLLILDRNMQDWGVTGAGYLGPHATSAEKIESFSRMLESLEPGKTYLFVDHPGLDTPELRAIHHIGYEQVAVDRQGVTDAWTNPQIKALIKSKGIQLIGYRDLRK</sequence>
<dbReference type="Pfam" id="PF04794">
    <property type="entry name" value="YdjC"/>
    <property type="match status" value="1"/>
</dbReference>
<dbReference type="InterPro" id="IPR006879">
    <property type="entry name" value="YdjC-like"/>
</dbReference>
<keyword evidence="2" id="KW-0479">Metal-binding</keyword>
<dbReference type="RefSeq" id="WP_150874709.1">
    <property type="nucleotide sequence ID" value="NZ_VTWS01000001.1"/>
</dbReference>
<keyword evidence="5" id="KW-0119">Carbohydrate metabolism</keyword>
<evidence type="ECO:0000256" key="5">
    <source>
        <dbReference type="ARBA" id="ARBA00023277"/>
    </source>
</evidence>
<feature type="signal peptide" evidence="6">
    <location>
        <begin position="1"/>
        <end position="21"/>
    </location>
</feature>
<dbReference type="AlphaFoldDB" id="A0A5N1JJD5"/>
<evidence type="ECO:0000256" key="4">
    <source>
        <dbReference type="ARBA" id="ARBA00022842"/>
    </source>
</evidence>
<dbReference type="PANTHER" id="PTHR31609:SF1">
    <property type="entry name" value="CARBOHYDRATE DEACETYLASE"/>
    <property type="match status" value="1"/>
</dbReference>
<dbReference type="GO" id="GO:0019213">
    <property type="term" value="F:deacetylase activity"/>
    <property type="evidence" value="ECO:0007669"/>
    <property type="project" value="TreeGrafter"/>
</dbReference>
<accession>A0A5N1JJD5</accession>
<comment type="cofactor">
    <cofactor evidence="1">
        <name>Mg(2+)</name>
        <dbReference type="ChEBI" id="CHEBI:18420"/>
    </cofactor>
</comment>
<comment type="caution">
    <text evidence="7">The sequence shown here is derived from an EMBL/GenBank/DDBJ whole genome shotgun (WGS) entry which is preliminary data.</text>
</comment>
<evidence type="ECO:0000256" key="6">
    <source>
        <dbReference type="SAM" id="SignalP"/>
    </source>
</evidence>
<feature type="chain" id="PRO_5024851228" evidence="6">
    <location>
        <begin position="22"/>
        <end position="287"/>
    </location>
</feature>
<dbReference type="SUPFAM" id="SSF88713">
    <property type="entry name" value="Glycoside hydrolase/deacetylase"/>
    <property type="match status" value="1"/>
</dbReference>
<keyword evidence="3" id="KW-0378">Hydrolase</keyword>
<evidence type="ECO:0000313" key="7">
    <source>
        <dbReference type="EMBL" id="KAA9356555.1"/>
    </source>
</evidence>
<dbReference type="InterPro" id="IPR011330">
    <property type="entry name" value="Glyco_hydro/deAcase_b/a-brl"/>
</dbReference>
<dbReference type="EMBL" id="VTWS01000001">
    <property type="protein sequence ID" value="KAA9356555.1"/>
    <property type="molecule type" value="Genomic_DNA"/>
</dbReference>
<dbReference type="PANTHER" id="PTHR31609">
    <property type="entry name" value="YDJC DEACETYLASE FAMILY MEMBER"/>
    <property type="match status" value="1"/>
</dbReference>
<reference evidence="7 8" key="1">
    <citation type="submission" date="2019-09" db="EMBL/GenBank/DDBJ databases">
        <title>Genome Sequence of Larkinella sp MA1.</title>
        <authorList>
            <person name="Srinivasan S."/>
        </authorList>
    </citation>
    <scope>NUCLEOTIDE SEQUENCE [LARGE SCALE GENOMIC DNA]</scope>
    <source>
        <strain evidence="7 8">MA1</strain>
    </source>
</reference>
<dbReference type="GO" id="GO:0046872">
    <property type="term" value="F:metal ion binding"/>
    <property type="evidence" value="ECO:0007669"/>
    <property type="project" value="UniProtKB-KW"/>
</dbReference>
<evidence type="ECO:0000256" key="1">
    <source>
        <dbReference type="ARBA" id="ARBA00001946"/>
    </source>
</evidence>
<gene>
    <name evidence="7" type="ORF">F0P93_02050</name>
</gene>
<dbReference type="Proteomes" id="UP000326344">
    <property type="component" value="Unassembled WGS sequence"/>
</dbReference>
<protein>
    <submittedName>
        <fullName evidence="7">ChbG/HpnK family deacetylase</fullName>
    </submittedName>
</protein>
<evidence type="ECO:0000256" key="2">
    <source>
        <dbReference type="ARBA" id="ARBA00022723"/>
    </source>
</evidence>
<dbReference type="GO" id="GO:0005975">
    <property type="term" value="P:carbohydrate metabolic process"/>
    <property type="evidence" value="ECO:0007669"/>
    <property type="project" value="InterPro"/>
</dbReference>
<proteinExistence type="predicted"/>
<keyword evidence="4" id="KW-0460">Magnesium</keyword>
<organism evidence="7 8">
    <name type="scientific">Larkinella humicola</name>
    <dbReference type="NCBI Taxonomy" id="2607654"/>
    <lineage>
        <taxon>Bacteria</taxon>
        <taxon>Pseudomonadati</taxon>
        <taxon>Bacteroidota</taxon>
        <taxon>Cytophagia</taxon>
        <taxon>Cytophagales</taxon>
        <taxon>Spirosomataceae</taxon>
        <taxon>Larkinella</taxon>
    </lineage>
</organism>
<dbReference type="GO" id="GO:0016787">
    <property type="term" value="F:hydrolase activity"/>
    <property type="evidence" value="ECO:0007669"/>
    <property type="project" value="UniProtKB-KW"/>
</dbReference>
<keyword evidence="8" id="KW-1185">Reference proteome</keyword>
<dbReference type="Gene3D" id="3.20.20.370">
    <property type="entry name" value="Glycoside hydrolase/deacetylase"/>
    <property type="match status" value="1"/>
</dbReference>
<name>A0A5N1JJD5_9BACT</name>
<dbReference type="CDD" id="cd10802">
    <property type="entry name" value="YdjC_TTHB029_like"/>
    <property type="match status" value="1"/>
</dbReference>
<evidence type="ECO:0000313" key="8">
    <source>
        <dbReference type="Proteomes" id="UP000326344"/>
    </source>
</evidence>
<keyword evidence="6" id="KW-0732">Signal</keyword>